<organism evidence="3 4">
    <name type="scientific">Lactuca sativa</name>
    <name type="common">Garden lettuce</name>
    <dbReference type="NCBI Taxonomy" id="4236"/>
    <lineage>
        <taxon>Eukaryota</taxon>
        <taxon>Viridiplantae</taxon>
        <taxon>Streptophyta</taxon>
        <taxon>Embryophyta</taxon>
        <taxon>Tracheophyta</taxon>
        <taxon>Spermatophyta</taxon>
        <taxon>Magnoliopsida</taxon>
        <taxon>eudicotyledons</taxon>
        <taxon>Gunneridae</taxon>
        <taxon>Pentapetalae</taxon>
        <taxon>asterids</taxon>
        <taxon>campanulids</taxon>
        <taxon>Asterales</taxon>
        <taxon>Asteraceae</taxon>
        <taxon>Cichorioideae</taxon>
        <taxon>Cichorieae</taxon>
        <taxon>Lactucinae</taxon>
        <taxon>Lactuca</taxon>
    </lineage>
</organism>
<keyword evidence="4" id="KW-1185">Reference proteome</keyword>
<evidence type="ECO:0000313" key="3">
    <source>
        <dbReference type="EMBL" id="KAJ0228534.1"/>
    </source>
</evidence>
<protein>
    <recommendedName>
        <fullName evidence="1">DNA helicase</fullName>
        <ecNumber evidence="1">3.6.4.12</ecNumber>
    </recommendedName>
</protein>
<proteinExistence type="predicted"/>
<gene>
    <name evidence="3" type="ORF">LSAT_V11C100025930</name>
</gene>
<evidence type="ECO:0000256" key="1">
    <source>
        <dbReference type="ARBA" id="ARBA00012551"/>
    </source>
</evidence>
<dbReference type="Pfam" id="PF17855">
    <property type="entry name" value="MCM_lid"/>
    <property type="match status" value="1"/>
</dbReference>
<evidence type="ECO:0000313" key="4">
    <source>
        <dbReference type="Proteomes" id="UP000235145"/>
    </source>
</evidence>
<comment type="caution">
    <text evidence="3">The sequence shown here is derived from an EMBL/GenBank/DDBJ whole genome shotgun (WGS) entry which is preliminary data.</text>
</comment>
<reference evidence="3 4" key="1">
    <citation type="journal article" date="2017" name="Nat. Commun.">
        <title>Genome assembly with in vitro proximity ligation data and whole-genome triplication in lettuce.</title>
        <authorList>
            <person name="Reyes-Chin-Wo S."/>
            <person name="Wang Z."/>
            <person name="Yang X."/>
            <person name="Kozik A."/>
            <person name="Arikit S."/>
            <person name="Song C."/>
            <person name="Xia L."/>
            <person name="Froenicke L."/>
            <person name="Lavelle D.O."/>
            <person name="Truco M.J."/>
            <person name="Xia R."/>
            <person name="Zhu S."/>
            <person name="Xu C."/>
            <person name="Xu H."/>
            <person name="Xu X."/>
            <person name="Cox K."/>
            <person name="Korf I."/>
            <person name="Meyers B.C."/>
            <person name="Michelmore R.W."/>
        </authorList>
    </citation>
    <scope>NUCLEOTIDE SEQUENCE [LARGE SCALE GENOMIC DNA]</scope>
    <source>
        <strain evidence="4">cv. Salinas</strain>
        <tissue evidence="3">Seedlings</tissue>
    </source>
</reference>
<dbReference type="InterPro" id="IPR027417">
    <property type="entry name" value="P-loop_NTPase"/>
</dbReference>
<dbReference type="GO" id="GO:0003678">
    <property type="term" value="F:DNA helicase activity"/>
    <property type="evidence" value="ECO:0007669"/>
    <property type="project" value="UniProtKB-EC"/>
</dbReference>
<evidence type="ECO:0000259" key="2">
    <source>
        <dbReference type="Pfam" id="PF17855"/>
    </source>
</evidence>
<dbReference type="Proteomes" id="UP000235145">
    <property type="component" value="Unassembled WGS sequence"/>
</dbReference>
<dbReference type="EMBL" id="NBSK02000001">
    <property type="protein sequence ID" value="KAJ0228534.1"/>
    <property type="molecule type" value="Genomic_DNA"/>
</dbReference>
<dbReference type="AlphaFoldDB" id="A0A9R1XWB2"/>
<dbReference type="EC" id="3.6.4.12" evidence="1"/>
<name>A0A9R1XWB2_LACSA</name>
<dbReference type="Gene3D" id="3.40.50.300">
    <property type="entry name" value="P-loop containing nucleotide triphosphate hydrolases"/>
    <property type="match status" value="1"/>
</dbReference>
<feature type="domain" description="MCM AAA-lid" evidence="2">
    <location>
        <begin position="32"/>
        <end position="82"/>
    </location>
</feature>
<dbReference type="InterPro" id="IPR041562">
    <property type="entry name" value="MCM_lid"/>
</dbReference>
<accession>A0A9R1XWB2</accession>
<sequence>MDNDLEMVRHVVYVHQNRESPALGFAPLEASVLRAYISAARKLSPSIPRELEEYIATAYSSIRQEEAKSNSPHSYMIYIQQIYFSVFILYDNNDNRFQH</sequence>